<feature type="compositionally biased region" description="Polar residues" evidence="1">
    <location>
        <begin position="60"/>
        <end position="75"/>
    </location>
</feature>
<dbReference type="STRING" id="1458275.AZ34_09355"/>
<reference evidence="2 3" key="1">
    <citation type="submission" date="2014-02" db="EMBL/GenBank/DDBJ databases">
        <title>Draft Genome of Hylemonella gracilis isolated from the Niagara River.</title>
        <authorList>
            <person name="Pawlowski D.R."/>
            <person name="Koudelka G.B."/>
        </authorList>
    </citation>
    <scope>NUCLEOTIDE SEQUENCE [LARGE SCALE GENOMIC DNA]</scope>
    <source>
        <strain evidence="2 3">Niagara R</strain>
    </source>
</reference>
<feature type="compositionally biased region" description="Low complexity" evidence="1">
    <location>
        <begin position="28"/>
        <end position="49"/>
    </location>
</feature>
<dbReference type="AlphaFoldDB" id="A0A016XNQ5"/>
<evidence type="ECO:0000256" key="1">
    <source>
        <dbReference type="SAM" id="MobiDB-lite"/>
    </source>
</evidence>
<dbReference type="EMBL" id="JEMG01000001">
    <property type="protein sequence ID" value="EYC52848.1"/>
    <property type="molecule type" value="Genomic_DNA"/>
</dbReference>
<proteinExistence type="predicted"/>
<dbReference type="RefSeq" id="WP_035607344.1">
    <property type="nucleotide sequence ID" value="NZ_JEMG01000001.1"/>
</dbReference>
<organism evidence="2 3">
    <name type="scientific">Hylemonella gracilis str. Niagara R</name>
    <dbReference type="NCBI Taxonomy" id="1458275"/>
    <lineage>
        <taxon>Bacteria</taxon>
        <taxon>Pseudomonadati</taxon>
        <taxon>Pseudomonadota</taxon>
        <taxon>Betaproteobacteria</taxon>
        <taxon>Burkholderiales</taxon>
        <taxon>Comamonadaceae</taxon>
        <taxon>Hylemonella</taxon>
    </lineage>
</organism>
<evidence type="ECO:0000313" key="2">
    <source>
        <dbReference type="EMBL" id="EYC52848.1"/>
    </source>
</evidence>
<gene>
    <name evidence="2" type="ORF">AZ34_09355</name>
</gene>
<sequence>MAISSVNSNSINTAAYVAPQQDNAAAQAQEVQAAQAQETQAAQQQTQQSAPPPQEARPVVNTQGQTTGRLVNETA</sequence>
<evidence type="ECO:0000313" key="3">
    <source>
        <dbReference type="Proteomes" id="UP000023268"/>
    </source>
</evidence>
<dbReference type="Proteomes" id="UP000023268">
    <property type="component" value="Unassembled WGS sequence"/>
</dbReference>
<accession>A0A016XNQ5</accession>
<feature type="region of interest" description="Disordered" evidence="1">
    <location>
        <begin position="28"/>
        <end position="75"/>
    </location>
</feature>
<protein>
    <submittedName>
        <fullName evidence="2">Uncharacterized protein</fullName>
    </submittedName>
</protein>
<comment type="caution">
    <text evidence="2">The sequence shown here is derived from an EMBL/GenBank/DDBJ whole genome shotgun (WGS) entry which is preliminary data.</text>
</comment>
<name>A0A016XNQ5_9BURK</name>